<comment type="caution">
    <text evidence="1">The sequence shown here is derived from an EMBL/GenBank/DDBJ whole genome shotgun (WGS) entry which is preliminary data.</text>
</comment>
<organism evidence="1 2">
    <name type="scientific">Paractinoplanes lichenicola</name>
    <dbReference type="NCBI Taxonomy" id="2802976"/>
    <lineage>
        <taxon>Bacteria</taxon>
        <taxon>Bacillati</taxon>
        <taxon>Actinomycetota</taxon>
        <taxon>Actinomycetes</taxon>
        <taxon>Micromonosporales</taxon>
        <taxon>Micromonosporaceae</taxon>
        <taxon>Paractinoplanes</taxon>
    </lineage>
</organism>
<keyword evidence="2" id="KW-1185">Reference proteome</keyword>
<proteinExistence type="predicted"/>
<dbReference type="EMBL" id="JAENHO010000005">
    <property type="protein sequence ID" value="MBL7256225.1"/>
    <property type="molecule type" value="Genomic_DNA"/>
</dbReference>
<evidence type="ECO:0000313" key="2">
    <source>
        <dbReference type="Proteomes" id="UP000598996"/>
    </source>
</evidence>
<accession>A0ABS1VNC4</accession>
<protein>
    <recommendedName>
        <fullName evidence="3">Calcineurin-like phosphoesterase domain-containing protein</fullName>
    </recommendedName>
</protein>
<gene>
    <name evidence="1" type="ORF">JKJ07_18160</name>
</gene>
<evidence type="ECO:0008006" key="3">
    <source>
        <dbReference type="Google" id="ProtNLM"/>
    </source>
</evidence>
<reference evidence="1 2" key="1">
    <citation type="submission" date="2021-01" db="EMBL/GenBank/DDBJ databases">
        <title>Actinoplanes sp. nov. LDG1-01 isolated from lichen.</title>
        <authorList>
            <person name="Saeng-In P."/>
            <person name="Phongsopitanun W."/>
            <person name="Kanchanasin P."/>
            <person name="Yuki M."/>
            <person name="Kudo T."/>
            <person name="Ohkuma M."/>
            <person name="Tanasupawat S."/>
        </authorList>
    </citation>
    <scope>NUCLEOTIDE SEQUENCE [LARGE SCALE GENOMIC DNA]</scope>
    <source>
        <strain evidence="1 2">LDG1-01</strain>
    </source>
</reference>
<dbReference type="Proteomes" id="UP000598996">
    <property type="component" value="Unassembled WGS sequence"/>
</dbReference>
<sequence length="196" mass="19832">MRLRADRPQRLATISYRAAAPGGGTEGARLAVERFRVDALPGGYDAIVAAGDLQGIAVSPLGGRPGLLGIAVADYLGVWADDGLLPPPDRVGVLLTGDLHSAPEADSRGASGPVGDMWLAFVAAGCPMVFGVAGSHDEVTTEQVGALGRDIALLKPRAPGLALCGHVSWSEPAARLGGGHVVNVDSRVAVFTAGPG</sequence>
<name>A0ABS1VNC4_9ACTN</name>
<evidence type="ECO:0000313" key="1">
    <source>
        <dbReference type="EMBL" id="MBL7256225.1"/>
    </source>
</evidence>